<evidence type="ECO:0000256" key="5">
    <source>
        <dbReference type="ARBA" id="ARBA00020295"/>
    </source>
</evidence>
<dbReference type="InterPro" id="IPR014756">
    <property type="entry name" value="Ig_E-set"/>
</dbReference>
<comment type="catalytic activity">
    <reaction evidence="1 11">
        <text>Transfers a segment of a (1-&gt;4)-alpha-D-glucan to a new position in an acceptor, which may be glucose or a (1-&gt;4)-alpha-D-glucan.</text>
        <dbReference type="EC" id="2.4.1.25"/>
    </reaction>
</comment>
<dbReference type="EC" id="2.4.1.25" evidence="4 11"/>
<evidence type="ECO:0000313" key="14">
    <source>
        <dbReference type="EMBL" id="KPL52869.1"/>
    </source>
</evidence>
<dbReference type="InterPro" id="IPR011837">
    <property type="entry name" value="Glycogen_debranch_GlgX"/>
</dbReference>
<dbReference type="InterPro" id="IPR003385">
    <property type="entry name" value="Glyco_hydro_77"/>
</dbReference>
<evidence type="ECO:0000259" key="13">
    <source>
        <dbReference type="SMART" id="SM00642"/>
    </source>
</evidence>
<dbReference type="SUPFAM" id="SSF81296">
    <property type="entry name" value="E set domains"/>
    <property type="match status" value="1"/>
</dbReference>
<comment type="similarity">
    <text evidence="2 11">Belongs to the disproportionating enzyme family.</text>
</comment>
<evidence type="ECO:0000256" key="3">
    <source>
        <dbReference type="ARBA" id="ARBA00008061"/>
    </source>
</evidence>
<comment type="caution">
    <text evidence="14">The sequence shown here is derived from an EMBL/GenBank/DDBJ whole genome shotgun (WGS) entry which is preliminary data.</text>
</comment>
<keyword evidence="14" id="KW-0326">Glycosidase</keyword>
<dbReference type="InterPro" id="IPR006047">
    <property type="entry name" value="GH13_cat_dom"/>
</dbReference>
<gene>
    <name evidence="14" type="ORF">ABB55_12135</name>
</gene>
<evidence type="ECO:0000256" key="1">
    <source>
        <dbReference type="ARBA" id="ARBA00000439"/>
    </source>
</evidence>
<evidence type="ECO:0000256" key="9">
    <source>
        <dbReference type="ARBA" id="ARBA00031423"/>
    </source>
</evidence>
<dbReference type="SMART" id="SM00642">
    <property type="entry name" value="Aamy"/>
    <property type="match status" value="1"/>
</dbReference>
<dbReference type="GO" id="GO:0004134">
    <property type="term" value="F:4-alpha-glucanotransferase activity"/>
    <property type="evidence" value="ECO:0007669"/>
    <property type="project" value="UniProtKB-EC"/>
</dbReference>
<dbReference type="SUPFAM" id="SSF51011">
    <property type="entry name" value="Glycosyl hydrolase domain"/>
    <property type="match status" value="1"/>
</dbReference>
<evidence type="ECO:0000256" key="2">
    <source>
        <dbReference type="ARBA" id="ARBA00005684"/>
    </source>
</evidence>
<dbReference type="EMBL" id="LJYW01000001">
    <property type="protein sequence ID" value="KPL52869.1"/>
    <property type="molecule type" value="Genomic_DNA"/>
</dbReference>
<dbReference type="NCBIfam" id="TIGR02100">
    <property type="entry name" value="glgX_debranch"/>
    <property type="match status" value="1"/>
</dbReference>
<dbReference type="Pfam" id="PF02446">
    <property type="entry name" value="Glyco_hydro_77"/>
    <property type="match status" value="1"/>
</dbReference>
<keyword evidence="14" id="KW-0378">Hydrolase</keyword>
<evidence type="ECO:0000256" key="7">
    <source>
        <dbReference type="ARBA" id="ARBA00022679"/>
    </source>
</evidence>
<evidence type="ECO:0000256" key="4">
    <source>
        <dbReference type="ARBA" id="ARBA00012560"/>
    </source>
</evidence>
<dbReference type="Gene3D" id="3.20.20.80">
    <property type="entry name" value="Glycosidases"/>
    <property type="match status" value="2"/>
</dbReference>
<evidence type="ECO:0000256" key="11">
    <source>
        <dbReference type="RuleBase" id="RU361207"/>
    </source>
</evidence>
<evidence type="ECO:0000256" key="10">
    <source>
        <dbReference type="ARBA" id="ARBA00031501"/>
    </source>
</evidence>
<dbReference type="CDD" id="cd02856">
    <property type="entry name" value="E_set_GDE_Isoamylase_N"/>
    <property type="match status" value="1"/>
</dbReference>
<protein>
    <recommendedName>
        <fullName evidence="5 11">4-alpha-glucanotransferase</fullName>
        <ecNumber evidence="4 11">2.4.1.25</ecNumber>
    </recommendedName>
    <alternativeName>
        <fullName evidence="9 11">Amylomaltase</fullName>
    </alternativeName>
    <alternativeName>
        <fullName evidence="10 11">Disproportionating enzyme</fullName>
    </alternativeName>
</protein>
<dbReference type="Gene3D" id="2.60.40.1180">
    <property type="entry name" value="Golgi alpha-mannosidase II"/>
    <property type="match status" value="1"/>
</dbReference>
<feature type="region of interest" description="Disordered" evidence="12">
    <location>
        <begin position="468"/>
        <end position="487"/>
    </location>
</feature>
<dbReference type="STRING" id="665126.ABB55_12135"/>
<proteinExistence type="inferred from homology"/>
<dbReference type="InterPro" id="IPR017853">
    <property type="entry name" value="GH"/>
</dbReference>
<accession>A0A0P6W6B5</accession>
<evidence type="ECO:0000256" key="6">
    <source>
        <dbReference type="ARBA" id="ARBA00022676"/>
    </source>
</evidence>
<dbReference type="RefSeq" id="WP_054359032.1">
    <property type="nucleotide sequence ID" value="NZ_LJYW01000001.1"/>
</dbReference>
<dbReference type="InterPro" id="IPR013783">
    <property type="entry name" value="Ig-like_fold"/>
</dbReference>
<dbReference type="InterPro" id="IPR044505">
    <property type="entry name" value="GlgX_Isoamylase_N_E_set"/>
</dbReference>
<dbReference type="SUPFAM" id="SSF51445">
    <property type="entry name" value="(Trans)glycosidases"/>
    <property type="match status" value="2"/>
</dbReference>
<comment type="similarity">
    <text evidence="3">Belongs to the glycosyl hydrolase 13 family.</text>
</comment>
<evidence type="ECO:0000256" key="12">
    <source>
        <dbReference type="SAM" id="MobiDB-lite"/>
    </source>
</evidence>
<reference evidence="14 15" key="1">
    <citation type="submission" date="2015-09" db="EMBL/GenBank/DDBJ databases">
        <authorList>
            <person name="Jackson K.R."/>
            <person name="Lunt B.L."/>
            <person name="Fisher J.N.B."/>
            <person name="Gardner A.V."/>
            <person name="Bailey M.E."/>
            <person name="Deus L.M."/>
            <person name="Earl A.S."/>
            <person name="Gibby P.D."/>
            <person name="Hartmann K.A."/>
            <person name="Liu J.E."/>
            <person name="Manci A.M."/>
            <person name="Nielsen D.A."/>
            <person name="Solomon M.B."/>
            <person name="Breakwell D.P."/>
            <person name="Burnett S.H."/>
            <person name="Grose J.H."/>
        </authorList>
    </citation>
    <scope>NUCLEOTIDE SEQUENCE [LARGE SCALE GENOMIC DNA]</scope>
    <source>
        <strain evidence="14 15">16</strain>
    </source>
</reference>
<dbReference type="CDD" id="cd11326">
    <property type="entry name" value="AmyAc_Glg_debranch"/>
    <property type="match status" value="1"/>
</dbReference>
<keyword evidence="8 11" id="KW-0119">Carbohydrate metabolism</keyword>
<dbReference type="InterPro" id="IPR013780">
    <property type="entry name" value="Glyco_hydro_b"/>
</dbReference>
<dbReference type="GO" id="GO:0005980">
    <property type="term" value="P:glycogen catabolic process"/>
    <property type="evidence" value="ECO:0007669"/>
    <property type="project" value="InterPro"/>
</dbReference>
<name>A0A0P6W6B5_9HYPH</name>
<dbReference type="PANTHER" id="PTHR43002">
    <property type="entry name" value="GLYCOGEN DEBRANCHING ENZYME"/>
    <property type="match status" value="1"/>
</dbReference>
<reference evidence="14 15" key="2">
    <citation type="submission" date="2015-10" db="EMBL/GenBank/DDBJ databases">
        <title>Draft Genome Sequence of Prosthecomicrobium hirschii ATCC 27832.</title>
        <authorList>
            <person name="Daniel J."/>
            <person name="Givan S.A."/>
            <person name="Brun Y.V."/>
            <person name="Brown P.J."/>
        </authorList>
    </citation>
    <scope>NUCLEOTIDE SEQUENCE [LARGE SCALE GENOMIC DNA]</scope>
    <source>
        <strain evidence="14 15">16</strain>
    </source>
</reference>
<dbReference type="Gene3D" id="2.60.40.10">
    <property type="entry name" value="Immunoglobulins"/>
    <property type="match status" value="1"/>
</dbReference>
<organism evidence="14 15">
    <name type="scientific">Prosthecodimorpha hirschii</name>
    <dbReference type="NCBI Taxonomy" id="665126"/>
    <lineage>
        <taxon>Bacteria</taxon>
        <taxon>Pseudomonadati</taxon>
        <taxon>Pseudomonadota</taxon>
        <taxon>Alphaproteobacteria</taxon>
        <taxon>Hyphomicrobiales</taxon>
        <taxon>Ancalomicrobiaceae</taxon>
        <taxon>Prosthecodimorpha</taxon>
    </lineage>
</organism>
<dbReference type="Proteomes" id="UP000048984">
    <property type="component" value="Unassembled WGS sequence"/>
</dbReference>
<keyword evidence="6 11" id="KW-0328">Glycosyltransferase</keyword>
<keyword evidence="7 11" id="KW-0808">Transferase</keyword>
<dbReference type="NCBIfam" id="TIGR00217">
    <property type="entry name" value="malQ"/>
    <property type="match status" value="1"/>
</dbReference>
<sequence length="1439" mass="152622">MTERPPSRPEPLGVTVVAGGAQVAVPSAHATAIDVCVYPPFDPAVPDRELGRIRLGERTGAVHHGFVAGLEPGLRYGLRAHGPWDPAAGHRFNPAKLLLDPWATRLDRAAPLVPEMFDRRATGALHDDADSGPMVAKAVVEPAFVPPAAPTRPAFRWRDAVVYELHVRGFTRSHPDVPEAIRGTFAGLAHPAAIDHLVRLGVTAVEIMPAAAWLDERHLPPLGLTNYWGYNPIALCAPDPRLAPTGWAEIRAATDALHAAGIAAILDVVLNHTGESDRLGPTVSLRGLDNTTWYRLVPGSPADYLNDTGCGNMLALDRPIPLRLALDSLRLWVERGGFDGFRYDLATTLARRPDGFDPDAPLLAAIGQDPLLRDCVHIAEPWDIGPGGHQLGRFPDGWGEWNDRYRDTVRRFWRGDGGMVGQLATRFAGSADIFAGRFRPLSRSVNFVTAHDGFTLADLVAHVAKHNGANGEDNRDGTNDNASWNHGVEGLTDDPAIRAARRGDVRALLATLILSRGTPMLAMGDEVGRSQAGNNNAYAQDNALSWFDWQGADQDLAAFTAGLIACRKAHPVLTREATLTGGPVDETGIPDVVWLRPDGGALADWEWQAPATRALIAALYAPAEGDRPASRAVVALHAGPEPFVLALPEPRDGFAWTRALDTADMAAVLAPAAVPVPAGAHLAVAARSVVLAVETVAEAGGGAGMRRPADGAALDRLAAAAGIAPDWWDIDGCNHRVPDDTRRALLAAMRLPAGTTGEARDSLARLVAETSARDLPLAVTVREGEPAWLRLGPGLADSFRCLDLVVETEAGTVETISVAPGEGIRETITGADGRRIATRLVPLPALPLGRHRIRLADRPETAAHWAVVPARCHQPEALAGGARRFGIAAHLYTLRRAGDAGIGDFTTLAALAERAAGQGAATIGLNPLHALFETQPDRASPYSPTDRRFLDPLYIDLAALPETLLTPAVRAALDAEAGLFAAASALTAVDYARLRAAKGRVLTLAHEAFEAGEAGMAGAATEGGALAAAFEDFVRAQGPALQPFALHQAIVAATGIDDWHAWPAGLARPDAADTAEFAARHANQLRFVTFQQFLADRQLGEADRRARAAGLSLGFYRDLAVGCAPDGAEAWAEQDRLMTGVSIGAPPDPFAAAGQVWCLPAPDPLGLARDGYRGFGRLIAANMAHAGALRIDHVLGLRRLFLVPDGATGREGAYLAQPADDLIGHLALESRRAGTLVVGEDLGTVPEGFREQLDHAGLLSYRVLWFERAGDGFVPPEHYPARAAACVSTHDLPTLAGWWSGADIDEDLTLGRLASDAEAEARARRAADRQRLIATLVASGHLGGSFDPQGAVDLQGPFDPQGPFGPALAAAVHGYVAATPSVLALVQADDLAGETAAVNLPGTDRERPNWRRRLAPPVEHLFETDLARAILDRMAARRA</sequence>
<feature type="domain" description="Glycosyl hydrolase family 13 catalytic" evidence="13">
    <location>
        <begin position="164"/>
        <end position="567"/>
    </location>
</feature>
<evidence type="ECO:0000313" key="15">
    <source>
        <dbReference type="Proteomes" id="UP000048984"/>
    </source>
</evidence>
<dbReference type="GO" id="GO:0004135">
    <property type="term" value="F:amylo-alpha-1,6-glucosidase activity"/>
    <property type="evidence" value="ECO:0007669"/>
    <property type="project" value="InterPro"/>
</dbReference>
<keyword evidence="15" id="KW-1185">Reference proteome</keyword>
<evidence type="ECO:0000256" key="8">
    <source>
        <dbReference type="ARBA" id="ARBA00023277"/>
    </source>
</evidence>